<proteinExistence type="predicted"/>
<protein>
    <submittedName>
        <fullName evidence="1">MFS general substrate transporter</fullName>
    </submittedName>
</protein>
<name>A0ACB8BLR1_9AGAM</name>
<comment type="caution">
    <text evidence="1">The sequence shown here is derived from an EMBL/GenBank/DDBJ whole genome shotgun (WGS) entry which is preliminary data.</text>
</comment>
<evidence type="ECO:0000313" key="1">
    <source>
        <dbReference type="EMBL" id="KAH7926684.1"/>
    </source>
</evidence>
<dbReference type="Proteomes" id="UP000790709">
    <property type="component" value="Unassembled WGS sequence"/>
</dbReference>
<keyword evidence="2" id="KW-1185">Reference proteome</keyword>
<dbReference type="EMBL" id="MU266378">
    <property type="protein sequence ID" value="KAH7926684.1"/>
    <property type="molecule type" value="Genomic_DNA"/>
</dbReference>
<evidence type="ECO:0000313" key="2">
    <source>
        <dbReference type="Proteomes" id="UP000790709"/>
    </source>
</evidence>
<gene>
    <name evidence="1" type="ORF">BV22DRAFT_1008416</name>
</gene>
<accession>A0ACB8BLR1</accession>
<organism evidence="1 2">
    <name type="scientific">Leucogyrophana mollusca</name>
    <dbReference type="NCBI Taxonomy" id="85980"/>
    <lineage>
        <taxon>Eukaryota</taxon>
        <taxon>Fungi</taxon>
        <taxon>Dikarya</taxon>
        <taxon>Basidiomycota</taxon>
        <taxon>Agaricomycotina</taxon>
        <taxon>Agaricomycetes</taxon>
        <taxon>Agaricomycetidae</taxon>
        <taxon>Boletales</taxon>
        <taxon>Boletales incertae sedis</taxon>
        <taxon>Leucogyrophana</taxon>
    </lineage>
</organism>
<reference evidence="1" key="1">
    <citation type="journal article" date="2021" name="New Phytol.">
        <title>Evolutionary innovations through gain and loss of genes in the ectomycorrhizal Boletales.</title>
        <authorList>
            <person name="Wu G."/>
            <person name="Miyauchi S."/>
            <person name="Morin E."/>
            <person name="Kuo A."/>
            <person name="Drula E."/>
            <person name="Varga T."/>
            <person name="Kohler A."/>
            <person name="Feng B."/>
            <person name="Cao Y."/>
            <person name="Lipzen A."/>
            <person name="Daum C."/>
            <person name="Hundley H."/>
            <person name="Pangilinan J."/>
            <person name="Johnson J."/>
            <person name="Barry K."/>
            <person name="LaButti K."/>
            <person name="Ng V."/>
            <person name="Ahrendt S."/>
            <person name="Min B."/>
            <person name="Choi I.G."/>
            <person name="Park H."/>
            <person name="Plett J.M."/>
            <person name="Magnuson J."/>
            <person name="Spatafora J.W."/>
            <person name="Nagy L.G."/>
            <person name="Henrissat B."/>
            <person name="Grigoriev I.V."/>
            <person name="Yang Z.L."/>
            <person name="Xu J."/>
            <person name="Martin F.M."/>
        </authorList>
    </citation>
    <scope>NUCLEOTIDE SEQUENCE</scope>
    <source>
        <strain evidence="1">KUC20120723A-06</strain>
    </source>
</reference>
<sequence>MSTSIRGSECTDTTIPAPAVGLRPPTTEDAGFKEGAEKIQERTLPPILGSNADIPEGGVAAWSTAVGSFLVQFCCFGYTSSFGVYQDFFAQTYLTNESPSAISLFSYHALLLVHCCSWIGSLNAFLVVGGGLVAGQLYDRGYFYHLVIGGTLLQSFSLFMLSLAKPDRYYQAFLALGVGSGLAEGLLYVPSMAVLSHYFQKRRTLVMAFVACGSSIGSVVHPIMLNNLLNGPVGFANGIRASAGLVSGLLAIACLLMRTRLPPPQTPAHYFLAAKRCSRDLPFILATAGSAFGSVGIYFPLFYLQLDSATHGLSQSFSFYTLVILNASNFVGRSTSGIIAKYTKVPILMILSATGCSVLIFGMIGLSNIPKFIVLEIIYGYFAGVYIAMSAPLMPILTTDMSELGARMGIFFAITGLGNLIGSPINGALLTSQYHWWIPCVFSGVMSLAGAAFFTLMQVVIRRRKHTQETIPAPTKA</sequence>